<name>A0ABD3RS06_9STRA</name>
<keyword evidence="1" id="KW-0175">Coiled coil</keyword>
<evidence type="ECO:0000313" key="3">
    <source>
        <dbReference type="EMBL" id="KAL3815740.1"/>
    </source>
</evidence>
<evidence type="ECO:0000313" key="4">
    <source>
        <dbReference type="Proteomes" id="UP001530377"/>
    </source>
</evidence>
<keyword evidence="4" id="KW-1185">Reference proteome</keyword>
<dbReference type="EMBL" id="JALLPB020000185">
    <property type="protein sequence ID" value="KAL3815740.1"/>
    <property type="molecule type" value="Genomic_DNA"/>
</dbReference>
<organism evidence="3 4">
    <name type="scientific">Cyclostephanos tholiformis</name>
    <dbReference type="NCBI Taxonomy" id="382380"/>
    <lineage>
        <taxon>Eukaryota</taxon>
        <taxon>Sar</taxon>
        <taxon>Stramenopiles</taxon>
        <taxon>Ochrophyta</taxon>
        <taxon>Bacillariophyta</taxon>
        <taxon>Coscinodiscophyceae</taxon>
        <taxon>Thalassiosirophycidae</taxon>
        <taxon>Stephanodiscales</taxon>
        <taxon>Stephanodiscaceae</taxon>
        <taxon>Cyclostephanos</taxon>
    </lineage>
</organism>
<evidence type="ECO:0000256" key="1">
    <source>
        <dbReference type="SAM" id="Coils"/>
    </source>
</evidence>
<comment type="caution">
    <text evidence="3">The sequence shown here is derived from an EMBL/GenBank/DDBJ whole genome shotgun (WGS) entry which is preliminary data.</text>
</comment>
<feature type="coiled-coil region" evidence="1">
    <location>
        <begin position="249"/>
        <end position="276"/>
    </location>
</feature>
<feature type="compositionally biased region" description="Pro residues" evidence="2">
    <location>
        <begin position="24"/>
        <end position="33"/>
    </location>
</feature>
<protein>
    <submittedName>
        <fullName evidence="3">Uncharacterized protein</fullName>
    </submittedName>
</protein>
<accession>A0ABD3RS06</accession>
<sequence length="578" mass="62195">MGDNSFDDEDPVASFIPSDSDAIAPPPPIPPPANALATRQVEEEVRAGVPSSSGAVANNVENSGNDDASARDLNEELDDLLRKGHLPQKSVDALRNLIRENSNLAEKNSKLKSLLGRSAKAQRDAKNELESMRRSYDAAKVECERLERRVEALASRPTHMDLLADFETNFDRALLSIGTATGGAGGRSVGHYQSGGEDAFESSIHASSMYDDASVIASSRLVGASSGGSARVGSDPLLLTELNESVSRIAHLESLNSSLQGRCANLERAHGELLQEQQSSRNALANMQLELRMSRMETEHATRCLREKEAIIAEMQLEIDLVTKSAVDANRRAAEGMEAAQGARSDREYVAGLEAKVVALQEWALASTESKRLTSERCRGLEGRVRELEGAIRKIHASGGGMGVAAQCVDGTSMSSDLGDTSMPLLADVVGRKIIPYPSSGSVAGSSQGGDDQERKLWTRSSSLVVGAGMVGHAPLELGKVHIEPYETVILRWKFDLTPGDLDIYFSILKGVCEDKKSQRAADACFRHRHVTGGGGGDVSGAFAKQNACTLLWSNEMSWVRPRTIKWTVDAVAIEWSD</sequence>
<feature type="coiled-coil region" evidence="1">
    <location>
        <begin position="94"/>
        <end position="156"/>
    </location>
</feature>
<evidence type="ECO:0000256" key="2">
    <source>
        <dbReference type="SAM" id="MobiDB-lite"/>
    </source>
</evidence>
<dbReference type="AlphaFoldDB" id="A0ABD3RS06"/>
<feature type="compositionally biased region" description="Acidic residues" evidence="2">
    <location>
        <begin position="1"/>
        <end position="11"/>
    </location>
</feature>
<dbReference type="Proteomes" id="UP001530377">
    <property type="component" value="Unassembled WGS sequence"/>
</dbReference>
<reference evidence="3 4" key="1">
    <citation type="submission" date="2024-10" db="EMBL/GenBank/DDBJ databases">
        <title>Updated reference genomes for cyclostephanoid diatoms.</title>
        <authorList>
            <person name="Roberts W.R."/>
            <person name="Alverson A.J."/>
        </authorList>
    </citation>
    <scope>NUCLEOTIDE SEQUENCE [LARGE SCALE GENOMIC DNA]</scope>
    <source>
        <strain evidence="3 4">AJA228-03</strain>
    </source>
</reference>
<proteinExistence type="predicted"/>
<gene>
    <name evidence="3" type="ORF">ACHAXA_004942</name>
</gene>
<feature type="compositionally biased region" description="Polar residues" evidence="2">
    <location>
        <begin position="50"/>
        <end position="66"/>
    </location>
</feature>
<feature type="region of interest" description="Disordered" evidence="2">
    <location>
        <begin position="1"/>
        <end position="70"/>
    </location>
</feature>